<accession>A0A563VUQ5</accession>
<dbReference type="EMBL" id="CAACVJ010000235">
    <property type="protein sequence ID" value="VEP15143.1"/>
    <property type="molecule type" value="Genomic_DNA"/>
</dbReference>
<keyword evidence="3" id="KW-1185">Reference proteome</keyword>
<protein>
    <submittedName>
        <fullName evidence="2">Uncharacterized protein</fullName>
    </submittedName>
</protein>
<dbReference type="Proteomes" id="UP000320055">
    <property type="component" value="Unassembled WGS sequence"/>
</dbReference>
<keyword evidence="1" id="KW-0812">Transmembrane</keyword>
<evidence type="ECO:0000313" key="3">
    <source>
        <dbReference type="Proteomes" id="UP000320055"/>
    </source>
</evidence>
<gene>
    <name evidence="2" type="ORF">H1P_310044</name>
</gene>
<proteinExistence type="predicted"/>
<organism evidence="2 3">
    <name type="scientific">Hyella patelloides LEGE 07179</name>
    <dbReference type="NCBI Taxonomy" id="945734"/>
    <lineage>
        <taxon>Bacteria</taxon>
        <taxon>Bacillati</taxon>
        <taxon>Cyanobacteriota</taxon>
        <taxon>Cyanophyceae</taxon>
        <taxon>Pleurocapsales</taxon>
        <taxon>Hyellaceae</taxon>
        <taxon>Hyella</taxon>
    </lineage>
</organism>
<reference evidence="2 3" key="1">
    <citation type="submission" date="2019-01" db="EMBL/GenBank/DDBJ databases">
        <authorList>
            <person name="Brito A."/>
        </authorList>
    </citation>
    <scope>NUCLEOTIDE SEQUENCE [LARGE SCALE GENOMIC DNA]</scope>
    <source>
        <strain evidence="2">1</strain>
    </source>
</reference>
<keyword evidence="1" id="KW-0472">Membrane</keyword>
<dbReference type="AlphaFoldDB" id="A0A563VUQ5"/>
<sequence length="78" mass="8467">MKKSSFVGIFMFALFLVILVPQPAMAYVGPGAGIAALGALLAIIAGVIAAIFGFLWYPIKRLLQKRKQSKKDQQGEEE</sequence>
<evidence type="ECO:0000256" key="1">
    <source>
        <dbReference type="SAM" id="Phobius"/>
    </source>
</evidence>
<feature type="transmembrane region" description="Helical" evidence="1">
    <location>
        <begin position="36"/>
        <end position="57"/>
    </location>
</feature>
<dbReference type="RefSeq" id="WP_222426958.1">
    <property type="nucleotide sequence ID" value="NZ_LR213791.1"/>
</dbReference>
<evidence type="ECO:0000313" key="2">
    <source>
        <dbReference type="EMBL" id="VEP15143.1"/>
    </source>
</evidence>
<keyword evidence="1" id="KW-1133">Transmembrane helix</keyword>
<name>A0A563VUQ5_9CYAN</name>